<sequence length="256" mass="29334">MKTKGGGQYLKGEIRARFAIARRHSRGAKHLGQTLDFELGELGSAKLESSRTLKGYWIEIVQFSPILSPPHSPFTSYKNVPNRASSLCYDINSKTIILSRHVVFDETNFPFSQSSSPPKTAPPPLSSDPHPLLWSGSTPSVATTPLLLRPQLPPKQPFRHLRCKHTPIDLDKPHLLRQLHHRFPRQRTLWCLPHQHHQYPLLELFIPVACRVSQNPVNHLTFTHLPPYLLFLETLWMLLKTGLEQSHDRRIPGPYR</sequence>
<evidence type="ECO:0000313" key="3">
    <source>
        <dbReference type="Proteomes" id="UP001172457"/>
    </source>
</evidence>
<name>A0AA38TW00_9ASTR</name>
<comment type="caution">
    <text evidence="2">The sequence shown here is derived from an EMBL/GenBank/DDBJ whole genome shotgun (WGS) entry which is preliminary data.</text>
</comment>
<dbReference type="Pfam" id="PF25597">
    <property type="entry name" value="SH3_retrovirus"/>
    <property type="match status" value="1"/>
</dbReference>
<dbReference type="AlphaFoldDB" id="A0AA38TW00"/>
<feature type="domain" description="Retroviral polymerase SH3-like" evidence="1">
    <location>
        <begin position="88"/>
        <end position="115"/>
    </location>
</feature>
<dbReference type="EMBL" id="JARYMX010000002">
    <property type="protein sequence ID" value="KAJ9562601.1"/>
    <property type="molecule type" value="Genomic_DNA"/>
</dbReference>
<keyword evidence="3" id="KW-1185">Reference proteome</keyword>
<reference evidence="2" key="1">
    <citation type="submission" date="2023-03" db="EMBL/GenBank/DDBJ databases">
        <title>Chromosome-scale reference genome and RAD-based genetic map of yellow starthistle (Centaurea solstitialis) reveal putative structural variation and QTLs associated with invader traits.</title>
        <authorList>
            <person name="Reatini B."/>
            <person name="Cang F.A."/>
            <person name="Jiang Q."/>
            <person name="Mckibben M.T.W."/>
            <person name="Barker M.S."/>
            <person name="Rieseberg L.H."/>
            <person name="Dlugosch K.M."/>
        </authorList>
    </citation>
    <scope>NUCLEOTIDE SEQUENCE</scope>
    <source>
        <strain evidence="2">CAN-66</strain>
        <tissue evidence="2">Leaf</tissue>
    </source>
</reference>
<evidence type="ECO:0000259" key="1">
    <source>
        <dbReference type="Pfam" id="PF25597"/>
    </source>
</evidence>
<evidence type="ECO:0000313" key="2">
    <source>
        <dbReference type="EMBL" id="KAJ9562601.1"/>
    </source>
</evidence>
<dbReference type="Proteomes" id="UP001172457">
    <property type="component" value="Chromosome 2"/>
</dbReference>
<organism evidence="2 3">
    <name type="scientific">Centaurea solstitialis</name>
    <name type="common">yellow star-thistle</name>
    <dbReference type="NCBI Taxonomy" id="347529"/>
    <lineage>
        <taxon>Eukaryota</taxon>
        <taxon>Viridiplantae</taxon>
        <taxon>Streptophyta</taxon>
        <taxon>Embryophyta</taxon>
        <taxon>Tracheophyta</taxon>
        <taxon>Spermatophyta</taxon>
        <taxon>Magnoliopsida</taxon>
        <taxon>eudicotyledons</taxon>
        <taxon>Gunneridae</taxon>
        <taxon>Pentapetalae</taxon>
        <taxon>asterids</taxon>
        <taxon>campanulids</taxon>
        <taxon>Asterales</taxon>
        <taxon>Asteraceae</taxon>
        <taxon>Carduoideae</taxon>
        <taxon>Cardueae</taxon>
        <taxon>Centaureinae</taxon>
        <taxon>Centaurea</taxon>
    </lineage>
</organism>
<gene>
    <name evidence="2" type="ORF">OSB04_007761</name>
</gene>
<dbReference type="InterPro" id="IPR057670">
    <property type="entry name" value="SH3_retrovirus"/>
</dbReference>
<accession>A0AA38TW00</accession>
<protein>
    <recommendedName>
        <fullName evidence="1">Retroviral polymerase SH3-like domain-containing protein</fullName>
    </recommendedName>
</protein>
<proteinExistence type="predicted"/>